<dbReference type="PANTHER" id="PTHR37427">
    <property type="entry name" value="PROTEIN CBG20963-RELATED"/>
    <property type="match status" value="1"/>
</dbReference>
<dbReference type="EMBL" id="CAJGYM010000036">
    <property type="protein sequence ID" value="CAD6193522.1"/>
    <property type="molecule type" value="Genomic_DNA"/>
</dbReference>
<name>A0A8S1HEK4_9PELO</name>
<keyword evidence="1" id="KW-0732">Signal</keyword>
<comment type="caution">
    <text evidence="2">The sequence shown here is derived from an EMBL/GenBank/DDBJ whole genome shotgun (WGS) entry which is preliminary data.</text>
</comment>
<keyword evidence="3" id="KW-1185">Reference proteome</keyword>
<dbReference type="Proteomes" id="UP000835052">
    <property type="component" value="Unassembled WGS sequence"/>
</dbReference>
<dbReference type="AlphaFoldDB" id="A0A8S1HEK4"/>
<gene>
    <name evidence="2" type="ORF">CAUJ_LOCUS9441</name>
</gene>
<organism evidence="2 3">
    <name type="scientific">Caenorhabditis auriculariae</name>
    <dbReference type="NCBI Taxonomy" id="2777116"/>
    <lineage>
        <taxon>Eukaryota</taxon>
        <taxon>Metazoa</taxon>
        <taxon>Ecdysozoa</taxon>
        <taxon>Nematoda</taxon>
        <taxon>Chromadorea</taxon>
        <taxon>Rhabditida</taxon>
        <taxon>Rhabditina</taxon>
        <taxon>Rhabditomorpha</taxon>
        <taxon>Rhabditoidea</taxon>
        <taxon>Rhabditidae</taxon>
        <taxon>Peloderinae</taxon>
        <taxon>Caenorhabditis</taxon>
    </lineage>
</organism>
<sequence length="130" mass="14435">MNALHAILAASLMAVAVFACDIEMRLTTQTWYDTYVQVTWFNETKSDVYEFHEDGKTLKLRMKGLICNMKPTIVEVFKECPTTGVKPYARSSTFLEGLGFMEYVILSDGLSIGTRTGVLCSWGDCGAARG</sequence>
<reference evidence="2" key="1">
    <citation type="submission" date="2020-10" db="EMBL/GenBank/DDBJ databases">
        <authorList>
            <person name="Kikuchi T."/>
        </authorList>
    </citation>
    <scope>NUCLEOTIDE SEQUENCE</scope>
    <source>
        <strain evidence="2">NKZ352</strain>
    </source>
</reference>
<protein>
    <submittedName>
        <fullName evidence="2">Uncharacterized protein</fullName>
    </submittedName>
</protein>
<dbReference type="PANTHER" id="PTHR37427:SF3">
    <property type="entry name" value="ADENOSINE DEAMINASE"/>
    <property type="match status" value="1"/>
</dbReference>
<evidence type="ECO:0000313" key="2">
    <source>
        <dbReference type="EMBL" id="CAD6193522.1"/>
    </source>
</evidence>
<accession>A0A8S1HEK4</accession>
<feature type="chain" id="PRO_5035790479" evidence="1">
    <location>
        <begin position="20"/>
        <end position="130"/>
    </location>
</feature>
<dbReference type="OrthoDB" id="5836636at2759"/>
<proteinExistence type="predicted"/>
<evidence type="ECO:0000313" key="3">
    <source>
        <dbReference type="Proteomes" id="UP000835052"/>
    </source>
</evidence>
<feature type="signal peptide" evidence="1">
    <location>
        <begin position="1"/>
        <end position="19"/>
    </location>
</feature>
<evidence type="ECO:0000256" key="1">
    <source>
        <dbReference type="SAM" id="SignalP"/>
    </source>
</evidence>